<dbReference type="GO" id="GO:0007059">
    <property type="term" value="P:chromosome segregation"/>
    <property type="evidence" value="ECO:0007669"/>
    <property type="project" value="UniProtKB-KW"/>
</dbReference>
<reference evidence="5 6" key="1">
    <citation type="submission" date="2019-05" db="EMBL/GenBank/DDBJ databases">
        <title>Streptomyces marianii sp. nov., a novel marine actinomycete from southern coast of India.</title>
        <authorList>
            <person name="Iniyan A.M."/>
            <person name="Wink J."/>
            <person name="Ramprasad E."/>
            <person name="Ramana C.V."/>
            <person name="Bunk B."/>
            <person name="Sproer C."/>
            <person name="Joseph F.-J.R.S."/>
            <person name="Vincent S.G.P."/>
        </authorList>
    </citation>
    <scope>NUCLEOTIDE SEQUENCE [LARGE SCALE GENOMIC DNA]</scope>
    <source>
        <strain evidence="5 6">ICN19</strain>
    </source>
</reference>
<comment type="caution">
    <text evidence="5">The sequence shown here is derived from an EMBL/GenBank/DDBJ whole genome shotgun (WGS) entry which is preliminary data.</text>
</comment>
<proteinExistence type="inferred from homology"/>
<dbReference type="InterPro" id="IPR050336">
    <property type="entry name" value="Chromosome_partition/occlusion"/>
</dbReference>
<dbReference type="GO" id="GO:0003677">
    <property type="term" value="F:DNA binding"/>
    <property type="evidence" value="ECO:0007669"/>
    <property type="project" value="InterPro"/>
</dbReference>
<dbReference type="SMART" id="SM00470">
    <property type="entry name" value="ParB"/>
    <property type="match status" value="1"/>
</dbReference>
<dbReference type="InterPro" id="IPR004437">
    <property type="entry name" value="ParB/RepB/Spo0J"/>
</dbReference>
<dbReference type="SUPFAM" id="SSF109709">
    <property type="entry name" value="KorB DNA-binding domain-like"/>
    <property type="match status" value="1"/>
</dbReference>
<sequence length="311" mass="32870">MSKADSLGGSATFDAVAQPMSSRAASFAAFAGQASTPPASPTAGHNETPRVPVDQLAPNPYNPRAALAAIEEMADSLTGKGIIQPLTVVTRDAFLAAHPEHASDLMTADYVVVDGNRRLAGARLAGLDDVPVHVDDSLAEDADTLLETALTAAVQHEDLEPLDEARALQRLVEVHGSQRAVARALGKSSGWVTQRLALLNLTPELKKAVSEKTIPLDVARTVGQLPEQQQHSAAEQALTQRAAKKRERAKKTEQPASSRTDGTAHETPKAAAKQPAGATPDSDDELQALAHELRNRLTAGQVEKLIELLKA</sequence>
<dbReference type="Pfam" id="PF02195">
    <property type="entry name" value="ParB_N"/>
    <property type="match status" value="1"/>
</dbReference>
<dbReference type="Gene3D" id="1.10.10.2830">
    <property type="match status" value="1"/>
</dbReference>
<comment type="similarity">
    <text evidence="1">Belongs to the ParB family.</text>
</comment>
<keyword evidence="2" id="KW-0159">Chromosome partition</keyword>
<dbReference type="InterPro" id="IPR003115">
    <property type="entry name" value="ParB_N"/>
</dbReference>
<dbReference type="GO" id="GO:0005694">
    <property type="term" value="C:chromosome"/>
    <property type="evidence" value="ECO:0007669"/>
    <property type="project" value="TreeGrafter"/>
</dbReference>
<dbReference type="InterPro" id="IPR041468">
    <property type="entry name" value="HTH_ParB/Spo0J"/>
</dbReference>
<dbReference type="InterPro" id="IPR036086">
    <property type="entry name" value="ParB/Sulfiredoxin_sf"/>
</dbReference>
<dbReference type="PANTHER" id="PTHR33375:SF1">
    <property type="entry name" value="CHROMOSOME-PARTITIONING PROTEIN PARB-RELATED"/>
    <property type="match status" value="1"/>
</dbReference>
<dbReference type="Gene3D" id="3.90.1530.30">
    <property type="match status" value="1"/>
</dbReference>
<protein>
    <submittedName>
        <fullName evidence="5">ParB/RepB/Spo0J family partition protein</fullName>
    </submittedName>
</protein>
<dbReference type="RefSeq" id="WP_138058479.1">
    <property type="nucleotide sequence ID" value="NZ_VAWE01000005.1"/>
</dbReference>
<accession>A0A5R9DUQ3</accession>
<dbReference type="SUPFAM" id="SSF110849">
    <property type="entry name" value="ParB/Sulfiredoxin"/>
    <property type="match status" value="1"/>
</dbReference>
<feature type="region of interest" description="Disordered" evidence="3">
    <location>
        <begin position="226"/>
        <end position="290"/>
    </location>
</feature>
<evidence type="ECO:0000256" key="2">
    <source>
        <dbReference type="ARBA" id="ARBA00022829"/>
    </source>
</evidence>
<keyword evidence="6" id="KW-1185">Reference proteome</keyword>
<dbReference type="Pfam" id="PF17762">
    <property type="entry name" value="HTH_ParB"/>
    <property type="match status" value="1"/>
</dbReference>
<evidence type="ECO:0000256" key="3">
    <source>
        <dbReference type="SAM" id="MobiDB-lite"/>
    </source>
</evidence>
<dbReference type="OrthoDB" id="70307at2"/>
<feature type="domain" description="ParB-like N-terminal" evidence="4">
    <location>
        <begin position="49"/>
        <end position="149"/>
    </location>
</feature>
<name>A0A5R9DUQ3_9ACTN</name>
<dbReference type="PANTHER" id="PTHR33375">
    <property type="entry name" value="CHROMOSOME-PARTITIONING PROTEIN PARB-RELATED"/>
    <property type="match status" value="1"/>
</dbReference>
<dbReference type="GO" id="GO:0045881">
    <property type="term" value="P:positive regulation of sporulation resulting in formation of a cellular spore"/>
    <property type="evidence" value="ECO:0007669"/>
    <property type="project" value="TreeGrafter"/>
</dbReference>
<organism evidence="5 6">
    <name type="scientific">Streptomyces marianii</name>
    <dbReference type="NCBI Taxonomy" id="1817406"/>
    <lineage>
        <taxon>Bacteria</taxon>
        <taxon>Bacillati</taxon>
        <taxon>Actinomycetota</taxon>
        <taxon>Actinomycetes</taxon>
        <taxon>Kitasatosporales</taxon>
        <taxon>Streptomycetaceae</taxon>
        <taxon>Streptomyces</taxon>
    </lineage>
</organism>
<dbReference type="EMBL" id="VAWE01000005">
    <property type="protein sequence ID" value="TLQ38731.1"/>
    <property type="molecule type" value="Genomic_DNA"/>
</dbReference>
<feature type="region of interest" description="Disordered" evidence="3">
    <location>
        <begin position="27"/>
        <end position="58"/>
    </location>
</feature>
<gene>
    <name evidence="5" type="ORF">FEF34_40520</name>
</gene>
<evidence type="ECO:0000313" key="5">
    <source>
        <dbReference type="EMBL" id="TLQ38731.1"/>
    </source>
</evidence>
<dbReference type="NCBIfam" id="TIGR00180">
    <property type="entry name" value="parB_part"/>
    <property type="match status" value="1"/>
</dbReference>
<evidence type="ECO:0000259" key="4">
    <source>
        <dbReference type="SMART" id="SM00470"/>
    </source>
</evidence>
<evidence type="ECO:0000256" key="1">
    <source>
        <dbReference type="ARBA" id="ARBA00006295"/>
    </source>
</evidence>
<dbReference type="AlphaFoldDB" id="A0A5R9DUQ3"/>
<dbReference type="Proteomes" id="UP000305921">
    <property type="component" value="Unassembled WGS sequence"/>
</dbReference>
<evidence type="ECO:0000313" key="6">
    <source>
        <dbReference type="Proteomes" id="UP000305921"/>
    </source>
</evidence>